<feature type="non-terminal residue" evidence="2">
    <location>
        <position position="168"/>
    </location>
</feature>
<feature type="compositionally biased region" description="Basic and acidic residues" evidence="1">
    <location>
        <begin position="129"/>
        <end position="152"/>
    </location>
</feature>
<gene>
    <name evidence="2" type="ORF">IWW36_004140</name>
</gene>
<feature type="compositionally biased region" description="Acidic residues" evidence="1">
    <location>
        <begin position="119"/>
        <end position="128"/>
    </location>
</feature>
<feature type="region of interest" description="Disordered" evidence="1">
    <location>
        <begin position="103"/>
        <end position="168"/>
    </location>
</feature>
<protein>
    <submittedName>
        <fullName evidence="2">Uncharacterized protein</fullName>
    </submittedName>
</protein>
<reference evidence="2" key="1">
    <citation type="submission" date="2022-07" db="EMBL/GenBank/DDBJ databases">
        <title>Phylogenomic reconstructions and comparative analyses of Kickxellomycotina fungi.</title>
        <authorList>
            <person name="Reynolds N.K."/>
            <person name="Stajich J.E."/>
            <person name="Barry K."/>
            <person name="Grigoriev I.V."/>
            <person name="Crous P."/>
            <person name="Smith M.E."/>
        </authorList>
    </citation>
    <scope>NUCLEOTIDE SEQUENCE</scope>
    <source>
        <strain evidence="2">NRRL 1566</strain>
    </source>
</reference>
<keyword evidence="3" id="KW-1185">Reference proteome</keyword>
<organism evidence="2 3">
    <name type="scientific">Coemansia brasiliensis</name>
    <dbReference type="NCBI Taxonomy" id="2650707"/>
    <lineage>
        <taxon>Eukaryota</taxon>
        <taxon>Fungi</taxon>
        <taxon>Fungi incertae sedis</taxon>
        <taxon>Zoopagomycota</taxon>
        <taxon>Kickxellomycotina</taxon>
        <taxon>Kickxellomycetes</taxon>
        <taxon>Kickxellales</taxon>
        <taxon>Kickxellaceae</taxon>
        <taxon>Coemansia</taxon>
    </lineage>
</organism>
<name>A0A9W8I3V7_9FUNG</name>
<dbReference type="EMBL" id="JANBUW010000436">
    <property type="protein sequence ID" value="KAJ2846871.1"/>
    <property type="molecule type" value="Genomic_DNA"/>
</dbReference>
<dbReference type="OrthoDB" id="1708823at2759"/>
<evidence type="ECO:0000313" key="2">
    <source>
        <dbReference type="EMBL" id="KAJ2846871.1"/>
    </source>
</evidence>
<accession>A0A9W8I3V7</accession>
<sequence>MGWDCACESKATEAKVRHYEWPMAIAECRAALNMCNDGCAANPDAQKRPLCFTSCASDYQCSTPAAPMSSLRVKGANEKPAGYIPPTDNKVIELSMGMKFGTGKKSGDLGSLPKAIPQDDTDQGSNEEQEGHRRHDSSKNRSHDIDASDRRAQISAAEARWQLDSSIP</sequence>
<proteinExistence type="predicted"/>
<comment type="caution">
    <text evidence="2">The sequence shown here is derived from an EMBL/GenBank/DDBJ whole genome shotgun (WGS) entry which is preliminary data.</text>
</comment>
<evidence type="ECO:0000256" key="1">
    <source>
        <dbReference type="SAM" id="MobiDB-lite"/>
    </source>
</evidence>
<dbReference type="AlphaFoldDB" id="A0A9W8I3V7"/>
<evidence type="ECO:0000313" key="3">
    <source>
        <dbReference type="Proteomes" id="UP001139887"/>
    </source>
</evidence>
<dbReference type="Proteomes" id="UP001139887">
    <property type="component" value="Unassembled WGS sequence"/>
</dbReference>